<comment type="subcellular location">
    <subcellularLocation>
        <location evidence="1">Cell envelope</location>
    </subcellularLocation>
</comment>
<evidence type="ECO:0000259" key="7">
    <source>
        <dbReference type="PROSITE" id="PS50983"/>
    </source>
</evidence>
<comment type="similarity">
    <text evidence="2">Belongs to the bacterial solute-binding protein 8 family.</text>
</comment>
<sequence length="309" mass="33143">MTLMRGFLWVIALVVALSIPHVAQACEGRSIEDDGIMGGTVCVPKSPQRIVILDPGYSLGMAIELDLPVVGAPLMGMSDHALRTEAEARGIGNLGSFMEPSLETIIALRPDLIIGSAALGEPARIMGSRIAPTVLIGSADWKDYYRTLAKIVGQEGRADALLAPFEARAASLSGKLTHHTLSVVRITPWDFQVYLDAPNAYAPFAVAAEAGVRRTAYETATEGPTVKRPDWEDLAQLDGDVLFYIVGGANNSDTSGRHEEVTGNPLWQMLPAVKAGRVYRVDAGTWMEFSGVAAANRVLDDLERYLAAP</sequence>
<evidence type="ECO:0000256" key="5">
    <source>
        <dbReference type="ARBA" id="ARBA00022729"/>
    </source>
</evidence>
<dbReference type="SUPFAM" id="SSF53807">
    <property type="entry name" value="Helical backbone' metal receptor"/>
    <property type="match status" value="1"/>
</dbReference>
<evidence type="ECO:0000256" key="4">
    <source>
        <dbReference type="ARBA" id="ARBA00022496"/>
    </source>
</evidence>
<feature type="chain" id="PRO_5006057801" evidence="6">
    <location>
        <begin position="26"/>
        <end position="309"/>
    </location>
</feature>
<accession>A0A0P0YVX5</accession>
<keyword evidence="5 6" id="KW-0732">Signal</keyword>
<dbReference type="GO" id="GO:1901678">
    <property type="term" value="P:iron coordination entity transport"/>
    <property type="evidence" value="ECO:0007669"/>
    <property type="project" value="UniProtKB-ARBA"/>
</dbReference>
<dbReference type="InterPro" id="IPR051313">
    <property type="entry name" value="Bact_iron-sidero_bind"/>
</dbReference>
<dbReference type="InterPro" id="IPR002491">
    <property type="entry name" value="ABC_transptr_periplasmic_BD"/>
</dbReference>
<dbReference type="GO" id="GO:0030288">
    <property type="term" value="C:outer membrane-bounded periplasmic space"/>
    <property type="evidence" value="ECO:0007669"/>
    <property type="project" value="TreeGrafter"/>
</dbReference>
<dbReference type="AlphaFoldDB" id="A0A0P0YVX5"/>
<dbReference type="Gene3D" id="3.40.50.1980">
    <property type="entry name" value="Nitrogenase molybdenum iron protein domain"/>
    <property type="match status" value="2"/>
</dbReference>
<name>A0A0P0YVX5_9HYPH</name>
<dbReference type="CDD" id="cd01146">
    <property type="entry name" value="FhuD"/>
    <property type="match status" value="1"/>
</dbReference>
<protein>
    <submittedName>
        <fullName evidence="8">ABC-type Fe3+-hydroxamate transport system, periplasmic component</fullName>
    </submittedName>
</protein>
<evidence type="ECO:0000256" key="6">
    <source>
        <dbReference type="SAM" id="SignalP"/>
    </source>
</evidence>
<proteinExistence type="inferred from homology"/>
<feature type="domain" description="Fe/B12 periplasmic-binding" evidence="7">
    <location>
        <begin position="49"/>
        <end position="309"/>
    </location>
</feature>
<dbReference type="EMBL" id="LC066370">
    <property type="protein sequence ID" value="BAT25476.1"/>
    <property type="molecule type" value="Genomic_DNA"/>
</dbReference>
<dbReference type="PANTHER" id="PTHR30532">
    <property type="entry name" value="IRON III DICITRATE-BINDING PERIPLASMIC PROTEIN"/>
    <property type="match status" value="1"/>
</dbReference>
<dbReference type="RefSeq" id="WP_060610810.1">
    <property type="nucleotide sequence ID" value="NZ_BBWQ01000026.1"/>
</dbReference>
<organism evidence="8">
    <name type="scientific">Aureimonas altamirensis</name>
    <dbReference type="NCBI Taxonomy" id="370622"/>
    <lineage>
        <taxon>Bacteria</taxon>
        <taxon>Pseudomonadati</taxon>
        <taxon>Pseudomonadota</taxon>
        <taxon>Alphaproteobacteria</taxon>
        <taxon>Hyphomicrobiales</taxon>
        <taxon>Aurantimonadaceae</taxon>
        <taxon>Aureimonas</taxon>
    </lineage>
</organism>
<dbReference type="Pfam" id="PF01497">
    <property type="entry name" value="Peripla_BP_2"/>
    <property type="match status" value="1"/>
</dbReference>
<dbReference type="PANTHER" id="PTHR30532:SF1">
    <property type="entry name" value="IRON(3+)-HYDROXAMATE-BINDING PROTEIN FHUD"/>
    <property type="match status" value="1"/>
</dbReference>
<dbReference type="PROSITE" id="PS50983">
    <property type="entry name" value="FE_B12_PBP"/>
    <property type="match status" value="1"/>
</dbReference>
<dbReference type="PROSITE" id="PS51257">
    <property type="entry name" value="PROKAR_LIPOPROTEIN"/>
    <property type="match status" value="1"/>
</dbReference>
<keyword evidence="4" id="KW-0408">Iron</keyword>
<evidence type="ECO:0000256" key="1">
    <source>
        <dbReference type="ARBA" id="ARBA00004196"/>
    </source>
</evidence>
<evidence type="ECO:0000256" key="3">
    <source>
        <dbReference type="ARBA" id="ARBA00022448"/>
    </source>
</evidence>
<evidence type="ECO:0000313" key="8">
    <source>
        <dbReference type="EMBL" id="BAT25476.1"/>
    </source>
</evidence>
<feature type="signal peptide" evidence="6">
    <location>
        <begin position="1"/>
        <end position="25"/>
    </location>
</feature>
<keyword evidence="4" id="KW-0406">Ion transport</keyword>
<keyword evidence="4" id="KW-0410">Iron transport</keyword>
<reference evidence="8" key="1">
    <citation type="journal article" date="2015" name="Proc. Natl. Acad. Sci. U.S.A.">
        <title>Bacterial clade with the ribosomal RNA operon on a small plasmid rather than the chromosome.</title>
        <authorList>
            <person name="Anda M."/>
            <person name="Ohtsubo Y."/>
            <person name="Okubo T."/>
            <person name="Sugawara M."/>
            <person name="Nagata Y."/>
            <person name="Tsuda M."/>
            <person name="Minamisawa K."/>
            <person name="Mitsui H."/>
        </authorList>
    </citation>
    <scope>NUCLEOTIDE SEQUENCE</scope>
    <source>
        <strain evidence="8">DSM 21988</strain>
    </source>
</reference>
<evidence type="ECO:0000256" key="2">
    <source>
        <dbReference type="ARBA" id="ARBA00008814"/>
    </source>
</evidence>
<keyword evidence="3" id="KW-0813">Transport</keyword>